<feature type="compositionally biased region" description="Basic and acidic residues" evidence="1">
    <location>
        <begin position="313"/>
        <end position="347"/>
    </location>
</feature>
<proteinExistence type="predicted"/>
<dbReference type="AlphaFoldDB" id="A0A6J8DUD4"/>
<evidence type="ECO:0000256" key="1">
    <source>
        <dbReference type="SAM" id="MobiDB-lite"/>
    </source>
</evidence>
<sequence>MVNLSEKESYQKAVLMYRLEIVGVLLGIFLVEYYKASWIEVYQESFRDMSVLCFDGEIIQIPEYIVRIVKRAQEIIANENEGKPTINILDGEVLSKSHTDESEPKVRGPDGNVQTLSEYILGIIRAAQKIVQEDSSQEEDIKDYDKFIDNTFEAMLSEVDSSDSNEESTAVIQGVVDKLIDEVCSSPKLKMPEMESSGVSTFQEEPHNVASENMNETDNKIEKAKRVLENGIMSDENKEVNNVGTEDDTYDAKDNKNTETLNVSKEFCEIKNEVEEIAVEKMETVSPDISNDELEKIAEKFVENICNDAKNEFFVEEENKANEKTDSIKDSDEGVDKDIEHQDKEENNSSEETNEDVNGQIDKKENEEASENKIQNHSAKVHPEEAKPVVANLEDITQTESLPTEGKSGKDQKYDVTKDKIKPKRRSRGIRNSFRRMFSCFSTKSSQLE</sequence>
<keyword evidence="3" id="KW-1185">Reference proteome</keyword>
<feature type="region of interest" description="Disordered" evidence="1">
    <location>
        <begin position="313"/>
        <end position="432"/>
    </location>
</feature>
<protein>
    <submittedName>
        <fullName evidence="2">Uncharacterized protein</fullName>
    </submittedName>
</protein>
<feature type="compositionally biased region" description="Basic and acidic residues" evidence="1">
    <location>
        <begin position="407"/>
        <end position="420"/>
    </location>
</feature>
<gene>
    <name evidence="2" type="ORF">MCOR_44219</name>
</gene>
<evidence type="ECO:0000313" key="2">
    <source>
        <dbReference type="EMBL" id="CAC5411091.1"/>
    </source>
</evidence>
<organism evidence="2 3">
    <name type="scientific">Mytilus coruscus</name>
    <name type="common">Sea mussel</name>
    <dbReference type="NCBI Taxonomy" id="42192"/>
    <lineage>
        <taxon>Eukaryota</taxon>
        <taxon>Metazoa</taxon>
        <taxon>Spiralia</taxon>
        <taxon>Lophotrochozoa</taxon>
        <taxon>Mollusca</taxon>
        <taxon>Bivalvia</taxon>
        <taxon>Autobranchia</taxon>
        <taxon>Pteriomorphia</taxon>
        <taxon>Mytilida</taxon>
        <taxon>Mytiloidea</taxon>
        <taxon>Mytilidae</taxon>
        <taxon>Mytilinae</taxon>
        <taxon>Mytilus</taxon>
    </lineage>
</organism>
<evidence type="ECO:0000313" key="3">
    <source>
        <dbReference type="Proteomes" id="UP000507470"/>
    </source>
</evidence>
<reference evidence="2 3" key="1">
    <citation type="submission" date="2020-06" db="EMBL/GenBank/DDBJ databases">
        <authorList>
            <person name="Li R."/>
            <person name="Bekaert M."/>
        </authorList>
    </citation>
    <scope>NUCLEOTIDE SEQUENCE [LARGE SCALE GENOMIC DNA]</scope>
    <source>
        <strain evidence="3">wild</strain>
    </source>
</reference>
<name>A0A6J8DUD4_MYTCO</name>
<feature type="compositionally biased region" description="Basic and acidic residues" evidence="1">
    <location>
        <begin position="361"/>
        <end position="371"/>
    </location>
</feature>
<dbReference type="Proteomes" id="UP000507470">
    <property type="component" value="Unassembled WGS sequence"/>
</dbReference>
<dbReference type="EMBL" id="CACVKT020007820">
    <property type="protein sequence ID" value="CAC5411091.1"/>
    <property type="molecule type" value="Genomic_DNA"/>
</dbReference>
<dbReference type="OrthoDB" id="6111366at2759"/>
<accession>A0A6J8DUD4</accession>